<dbReference type="EMBL" id="CABIKO010000006">
    <property type="protein sequence ID" value="VVA13054.1"/>
    <property type="molecule type" value="Genomic_DNA"/>
</dbReference>
<gene>
    <name evidence="3" type="ORF">ALMOND_2B007307</name>
</gene>
<dbReference type="Proteomes" id="UP000327085">
    <property type="component" value="Chromosome 6"/>
</dbReference>
<dbReference type="InParanoid" id="A0A5E4EBG3"/>
<feature type="domain" description="F-box" evidence="2">
    <location>
        <begin position="44"/>
        <end position="90"/>
    </location>
</feature>
<evidence type="ECO:0000259" key="2">
    <source>
        <dbReference type="PROSITE" id="PS50181"/>
    </source>
</evidence>
<dbReference type="PROSITE" id="PS50181">
    <property type="entry name" value="FBOX"/>
    <property type="match status" value="1"/>
</dbReference>
<dbReference type="PANTHER" id="PTHR32278:SF111">
    <property type="entry name" value="F-BOX PROTEIN PP2-B12-RELATED"/>
    <property type="match status" value="1"/>
</dbReference>
<dbReference type="Pfam" id="PF14299">
    <property type="entry name" value="PP2"/>
    <property type="match status" value="1"/>
</dbReference>
<dbReference type="CDD" id="cd22162">
    <property type="entry name" value="F-box_AtSKIP3-like"/>
    <property type="match status" value="1"/>
</dbReference>
<accession>A0A5E4EBG3</accession>
<dbReference type="Gene3D" id="1.20.1280.50">
    <property type="match status" value="1"/>
</dbReference>
<evidence type="ECO:0000313" key="3">
    <source>
        <dbReference type="EMBL" id="VVA13054.1"/>
    </source>
</evidence>
<dbReference type="InterPro" id="IPR001810">
    <property type="entry name" value="F-box_dom"/>
</dbReference>
<evidence type="ECO:0000256" key="1">
    <source>
        <dbReference type="SAM" id="MobiDB-lite"/>
    </source>
</evidence>
<dbReference type="FunCoup" id="A0A5E4EBG3">
    <property type="interactions" value="938"/>
</dbReference>
<dbReference type="OMA" id="TLFIVWG"/>
<feature type="region of interest" description="Disordered" evidence="1">
    <location>
        <begin position="101"/>
        <end position="123"/>
    </location>
</feature>
<dbReference type="AlphaFoldDB" id="A0A5E4EBG3"/>
<name>A0A5E4EBG3_PRUDU</name>
<dbReference type="InterPro" id="IPR025886">
    <property type="entry name" value="PP2-like"/>
</dbReference>
<dbReference type="SMART" id="SM00256">
    <property type="entry name" value="FBOX"/>
    <property type="match status" value="1"/>
</dbReference>
<sequence>MFKFILGGGSQKKTDVGVGVGVGGGEEEEEEEGRISCGTVMVDHIDLQNLPEGCIANVVSLTTPRDACRLSSVSRSFKSASESDAVWDRFIPPETHTILSLQSPSSSVSSSPSSPSSTSNSKSKSKKELYLTLCDNPILIEQGKMSFSLDKSSGKKCYMISARALSIVWADTPHYWKWISLPDSRFEEVAELVSVCWLEIRGRIGRRMLSPSTLYKAYLVFKSTAGAYGFDHQPVEVSVGMLGGEEPTRHRVFLDAERGQNAAYHIGPGPRRIGLINRRHFLGYQSSQPREINETQYPKERDDGWLEIELGEFFCQGGGDGGDGELEMACLEVTGGHWKGGLIVQGIEIRPKIKD</sequence>
<dbReference type="PANTHER" id="PTHR32278">
    <property type="entry name" value="F-BOX DOMAIN-CONTAINING PROTEIN"/>
    <property type="match status" value="1"/>
</dbReference>
<reference evidence="4" key="1">
    <citation type="journal article" date="2020" name="Plant J.">
        <title>Transposons played a major role in the diversification between the closely related almond and peach genomes: results from the almond genome sequence.</title>
        <authorList>
            <person name="Alioto T."/>
            <person name="Alexiou K.G."/>
            <person name="Bardil A."/>
            <person name="Barteri F."/>
            <person name="Castanera R."/>
            <person name="Cruz F."/>
            <person name="Dhingra A."/>
            <person name="Duval H."/>
            <person name="Fernandez I Marti A."/>
            <person name="Frias L."/>
            <person name="Galan B."/>
            <person name="Garcia J.L."/>
            <person name="Howad W."/>
            <person name="Gomez-Garrido J."/>
            <person name="Gut M."/>
            <person name="Julca I."/>
            <person name="Morata J."/>
            <person name="Puigdomenech P."/>
            <person name="Ribeca P."/>
            <person name="Rubio Cabetas M.J."/>
            <person name="Vlasova A."/>
            <person name="Wirthensohn M."/>
            <person name="Garcia-Mas J."/>
            <person name="Gabaldon T."/>
            <person name="Casacuberta J.M."/>
            <person name="Arus P."/>
        </authorList>
    </citation>
    <scope>NUCLEOTIDE SEQUENCE [LARGE SCALE GENOMIC DNA]</scope>
    <source>
        <strain evidence="4">cv. Texas</strain>
    </source>
</reference>
<dbReference type="SUPFAM" id="SSF81383">
    <property type="entry name" value="F-box domain"/>
    <property type="match status" value="1"/>
</dbReference>
<protein>
    <submittedName>
        <fullName evidence="3">PREDICTED: F-box</fullName>
    </submittedName>
</protein>
<dbReference type="Pfam" id="PF00646">
    <property type="entry name" value="F-box"/>
    <property type="match status" value="1"/>
</dbReference>
<organism evidence="3 4">
    <name type="scientific">Prunus dulcis</name>
    <name type="common">Almond</name>
    <name type="synonym">Amygdalus dulcis</name>
    <dbReference type="NCBI Taxonomy" id="3755"/>
    <lineage>
        <taxon>Eukaryota</taxon>
        <taxon>Viridiplantae</taxon>
        <taxon>Streptophyta</taxon>
        <taxon>Embryophyta</taxon>
        <taxon>Tracheophyta</taxon>
        <taxon>Spermatophyta</taxon>
        <taxon>Magnoliopsida</taxon>
        <taxon>eudicotyledons</taxon>
        <taxon>Gunneridae</taxon>
        <taxon>Pentapetalae</taxon>
        <taxon>rosids</taxon>
        <taxon>fabids</taxon>
        <taxon>Rosales</taxon>
        <taxon>Rosaceae</taxon>
        <taxon>Amygdaloideae</taxon>
        <taxon>Amygdaleae</taxon>
        <taxon>Prunus</taxon>
    </lineage>
</organism>
<dbReference type="Gramene" id="VVA13054">
    <property type="protein sequence ID" value="VVA13054"/>
    <property type="gene ID" value="Prudul26B007307"/>
</dbReference>
<dbReference type="InterPro" id="IPR036047">
    <property type="entry name" value="F-box-like_dom_sf"/>
</dbReference>
<feature type="compositionally biased region" description="Low complexity" evidence="1">
    <location>
        <begin position="103"/>
        <end position="122"/>
    </location>
</feature>
<evidence type="ECO:0000313" key="4">
    <source>
        <dbReference type="Proteomes" id="UP000327085"/>
    </source>
</evidence>
<proteinExistence type="predicted"/>